<dbReference type="Pfam" id="PF01381">
    <property type="entry name" value="HTH_3"/>
    <property type="match status" value="1"/>
</dbReference>
<sequence length="69" mass="7489">MREDAGFSQEKFAQKIQIDRSYYGRIERGRQNISVSTICTIAGGLGVSPAVLLADLTISDCSESAHPET</sequence>
<organism evidence="2 3">
    <name type="scientific">Qipengyuania citrea</name>
    <dbReference type="NCBI Taxonomy" id="225971"/>
    <lineage>
        <taxon>Bacteria</taxon>
        <taxon>Pseudomonadati</taxon>
        <taxon>Pseudomonadota</taxon>
        <taxon>Alphaproteobacteria</taxon>
        <taxon>Sphingomonadales</taxon>
        <taxon>Erythrobacteraceae</taxon>
        <taxon>Qipengyuania</taxon>
    </lineage>
</organism>
<evidence type="ECO:0000313" key="3">
    <source>
        <dbReference type="Proteomes" id="UP001056619"/>
    </source>
</evidence>
<name>A0ABY4U3K8_9SPHN</name>
<reference evidence="2 3" key="1">
    <citation type="submission" date="2022-06" db="EMBL/GenBank/DDBJ databases">
        <authorList>
            <person name="Liu G."/>
        </authorList>
    </citation>
    <scope>NUCLEOTIDE SEQUENCE [LARGE SCALE GENOMIC DNA]</scope>
    <source>
        <strain evidence="2 3">E4</strain>
    </source>
</reference>
<proteinExistence type="predicted"/>
<dbReference type="InterPro" id="IPR010982">
    <property type="entry name" value="Lambda_DNA-bd_dom_sf"/>
</dbReference>
<gene>
    <name evidence="2" type="ORF">NCF85_11350</name>
</gene>
<feature type="domain" description="HTH cro/C1-type" evidence="1">
    <location>
        <begin position="1"/>
        <end position="52"/>
    </location>
</feature>
<dbReference type="SMART" id="SM00530">
    <property type="entry name" value="HTH_XRE"/>
    <property type="match status" value="1"/>
</dbReference>
<dbReference type="Gene3D" id="1.10.260.40">
    <property type="entry name" value="lambda repressor-like DNA-binding domains"/>
    <property type="match status" value="1"/>
</dbReference>
<dbReference type="InterPro" id="IPR001387">
    <property type="entry name" value="Cro/C1-type_HTH"/>
</dbReference>
<dbReference type="CDD" id="cd00093">
    <property type="entry name" value="HTH_XRE"/>
    <property type="match status" value="1"/>
</dbReference>
<dbReference type="EMBL" id="CP098494">
    <property type="protein sequence ID" value="USA60681.1"/>
    <property type="molecule type" value="Genomic_DNA"/>
</dbReference>
<protein>
    <submittedName>
        <fullName evidence="2">Helix-turn-helix transcriptional regulator</fullName>
    </submittedName>
</protein>
<dbReference type="Proteomes" id="UP001056619">
    <property type="component" value="Chromosome"/>
</dbReference>
<evidence type="ECO:0000259" key="1">
    <source>
        <dbReference type="PROSITE" id="PS50943"/>
    </source>
</evidence>
<dbReference type="SUPFAM" id="SSF47413">
    <property type="entry name" value="lambda repressor-like DNA-binding domains"/>
    <property type="match status" value="1"/>
</dbReference>
<evidence type="ECO:0000313" key="2">
    <source>
        <dbReference type="EMBL" id="USA60681.1"/>
    </source>
</evidence>
<dbReference type="PROSITE" id="PS50943">
    <property type="entry name" value="HTH_CROC1"/>
    <property type="match status" value="1"/>
</dbReference>
<keyword evidence="3" id="KW-1185">Reference proteome</keyword>
<accession>A0ABY4U3K8</accession>